<evidence type="ECO:0000256" key="12">
    <source>
        <dbReference type="SAM" id="MobiDB-lite"/>
    </source>
</evidence>
<keyword evidence="4 13" id="KW-0812">Transmembrane</keyword>
<dbReference type="GO" id="GO:0016020">
    <property type="term" value="C:membrane"/>
    <property type="evidence" value="ECO:0007669"/>
    <property type="project" value="UniProtKB-SubCell"/>
</dbReference>
<dbReference type="SMART" id="SM00079">
    <property type="entry name" value="PBPe"/>
    <property type="match status" value="1"/>
</dbReference>
<organism evidence="15 16">
    <name type="scientific">Stomoxys calcitrans</name>
    <name type="common">Stable fly</name>
    <name type="synonym">Conops calcitrans</name>
    <dbReference type="NCBI Taxonomy" id="35570"/>
    <lineage>
        <taxon>Eukaryota</taxon>
        <taxon>Metazoa</taxon>
        <taxon>Ecdysozoa</taxon>
        <taxon>Arthropoda</taxon>
        <taxon>Hexapoda</taxon>
        <taxon>Insecta</taxon>
        <taxon>Pterygota</taxon>
        <taxon>Neoptera</taxon>
        <taxon>Endopterygota</taxon>
        <taxon>Diptera</taxon>
        <taxon>Brachycera</taxon>
        <taxon>Muscomorpha</taxon>
        <taxon>Muscoidea</taxon>
        <taxon>Muscidae</taxon>
        <taxon>Stomoxys</taxon>
    </lineage>
</organism>
<evidence type="ECO:0000256" key="2">
    <source>
        <dbReference type="ARBA" id="ARBA00008685"/>
    </source>
</evidence>
<evidence type="ECO:0000256" key="11">
    <source>
        <dbReference type="ARBA" id="ARBA00023303"/>
    </source>
</evidence>
<evidence type="ECO:0000256" key="3">
    <source>
        <dbReference type="ARBA" id="ARBA00022448"/>
    </source>
</evidence>
<reference evidence="15" key="1">
    <citation type="submission" date="2020-05" db="UniProtKB">
        <authorList>
            <consortium name="EnsemblMetazoa"/>
        </authorList>
    </citation>
    <scope>IDENTIFICATION</scope>
    <source>
        <strain evidence="15">USDA</strain>
    </source>
</reference>
<keyword evidence="9" id="KW-0325">Glycoprotein</keyword>
<dbReference type="InterPro" id="IPR015683">
    <property type="entry name" value="Ionotropic_Glu_rcpt"/>
</dbReference>
<dbReference type="SUPFAM" id="SSF53850">
    <property type="entry name" value="Periplasmic binding protein-like II"/>
    <property type="match status" value="1"/>
</dbReference>
<feature type="compositionally biased region" description="Low complexity" evidence="12">
    <location>
        <begin position="177"/>
        <end position="205"/>
    </location>
</feature>
<evidence type="ECO:0000256" key="9">
    <source>
        <dbReference type="ARBA" id="ARBA00023180"/>
    </source>
</evidence>
<dbReference type="FunFam" id="3.40.190.10:FF:000061">
    <property type="entry name" value="Glutamate receptor, ionotropic kainate"/>
    <property type="match status" value="1"/>
</dbReference>
<evidence type="ECO:0000256" key="5">
    <source>
        <dbReference type="ARBA" id="ARBA00022989"/>
    </source>
</evidence>
<keyword evidence="8" id="KW-0675">Receptor</keyword>
<evidence type="ECO:0000256" key="4">
    <source>
        <dbReference type="ARBA" id="ARBA00022692"/>
    </source>
</evidence>
<dbReference type="VEuPathDB" id="VectorBase:SCAU007212"/>
<feature type="transmembrane region" description="Helical" evidence="13">
    <location>
        <begin position="122"/>
        <end position="147"/>
    </location>
</feature>
<gene>
    <name evidence="15" type="primary">106084996</name>
</gene>
<keyword evidence="7 13" id="KW-0472">Membrane</keyword>
<dbReference type="InterPro" id="IPR001320">
    <property type="entry name" value="Iontro_rcpt_C"/>
</dbReference>
<evidence type="ECO:0000256" key="10">
    <source>
        <dbReference type="ARBA" id="ARBA00023286"/>
    </source>
</evidence>
<evidence type="ECO:0000259" key="14">
    <source>
        <dbReference type="SMART" id="SM00079"/>
    </source>
</evidence>
<dbReference type="STRING" id="35570.A0A1I8PDV3"/>
<evidence type="ECO:0000313" key="16">
    <source>
        <dbReference type="Proteomes" id="UP000095300"/>
    </source>
</evidence>
<comment type="similarity">
    <text evidence="2">Belongs to the glutamate-gated ion channel (TC 1.A.10.1) family.</text>
</comment>
<dbReference type="EnsemblMetazoa" id="SCAU007212-RA">
    <property type="protein sequence ID" value="SCAU007212-PA"/>
    <property type="gene ID" value="SCAU007212"/>
</dbReference>
<evidence type="ECO:0000256" key="6">
    <source>
        <dbReference type="ARBA" id="ARBA00023065"/>
    </source>
</evidence>
<evidence type="ECO:0000256" key="7">
    <source>
        <dbReference type="ARBA" id="ARBA00023136"/>
    </source>
</evidence>
<keyword evidence="6" id="KW-0406">Ion transport</keyword>
<evidence type="ECO:0000256" key="8">
    <source>
        <dbReference type="ARBA" id="ARBA00023170"/>
    </source>
</evidence>
<dbReference type="GO" id="GO:0015276">
    <property type="term" value="F:ligand-gated monoatomic ion channel activity"/>
    <property type="evidence" value="ECO:0007669"/>
    <property type="project" value="InterPro"/>
</dbReference>
<keyword evidence="5 13" id="KW-1133">Transmembrane helix</keyword>
<evidence type="ECO:0000256" key="13">
    <source>
        <dbReference type="SAM" id="Phobius"/>
    </source>
</evidence>
<dbReference type="Proteomes" id="UP000095300">
    <property type="component" value="Unassembled WGS sequence"/>
</dbReference>
<protein>
    <recommendedName>
        <fullName evidence="14">Ionotropic glutamate receptor C-terminal domain-containing protein</fullName>
    </recommendedName>
</protein>
<keyword evidence="10" id="KW-1071">Ligand-gated ion channel</keyword>
<dbReference type="AlphaFoldDB" id="A0A1I8PDV3"/>
<name>A0A1I8PDV3_STOCA</name>
<evidence type="ECO:0000313" key="15">
    <source>
        <dbReference type="EnsemblMetazoa" id="SCAU007212-PA"/>
    </source>
</evidence>
<evidence type="ECO:0000256" key="1">
    <source>
        <dbReference type="ARBA" id="ARBA00004141"/>
    </source>
</evidence>
<keyword evidence="16" id="KW-1185">Reference proteome</keyword>
<keyword evidence="11" id="KW-0407">Ion channel</keyword>
<dbReference type="PANTHER" id="PTHR18966">
    <property type="entry name" value="IONOTROPIC GLUTAMATE RECEPTOR"/>
    <property type="match status" value="1"/>
</dbReference>
<feature type="region of interest" description="Disordered" evidence="12">
    <location>
        <begin position="174"/>
        <end position="217"/>
    </location>
</feature>
<keyword evidence="3" id="KW-0813">Transport</keyword>
<sequence length="217" mass="24330">MNEFMQSHPEYMTSTNAEGVNRVENENYAFLMESTTIEYITERRCSLTQVGSLLDEKGYGIAMRKNWPYRDILSQAVLELQEQGILTKMKTKWWKEKRGGGACADKKADGAEELGMPNVGGVYVVLFIGCVTATCYGILEWICHIYATARQNKVPFKAELMDEIRFVMQCSGNTKPAKYPKASSSKSSAVSKRSSSSLSANSMTSDDQQLQKRKSIK</sequence>
<feature type="domain" description="Ionotropic glutamate receptor C-terminal" evidence="14">
    <location>
        <begin position="1"/>
        <end position="96"/>
    </location>
</feature>
<comment type="subcellular location">
    <subcellularLocation>
        <location evidence="1">Membrane</location>
        <topology evidence="1">Multi-pass membrane protein</topology>
    </subcellularLocation>
</comment>
<dbReference type="Gene3D" id="3.40.190.10">
    <property type="entry name" value="Periplasmic binding protein-like II"/>
    <property type="match status" value="2"/>
</dbReference>
<proteinExistence type="inferred from homology"/>
<accession>A0A1I8PDV3</accession>